<evidence type="ECO:0000313" key="3">
    <source>
        <dbReference type="Proteomes" id="UP000308730"/>
    </source>
</evidence>
<feature type="transmembrane region" description="Helical" evidence="1">
    <location>
        <begin position="49"/>
        <end position="68"/>
    </location>
</feature>
<protein>
    <submittedName>
        <fullName evidence="2">Uncharacterized protein</fullName>
    </submittedName>
</protein>
<reference evidence="2 3" key="1">
    <citation type="submission" date="2019-02" db="EMBL/GenBank/DDBJ databases">
        <title>Genome sequencing of the rare red list fungi Antrodiella citrinella (Flaviporus citrinellus).</title>
        <authorList>
            <person name="Buettner E."/>
            <person name="Kellner H."/>
        </authorList>
    </citation>
    <scope>NUCLEOTIDE SEQUENCE [LARGE SCALE GENOMIC DNA]</scope>
    <source>
        <strain evidence="2 3">DSM 108506</strain>
    </source>
</reference>
<dbReference type="Proteomes" id="UP000308730">
    <property type="component" value="Unassembled WGS sequence"/>
</dbReference>
<evidence type="ECO:0000313" key="2">
    <source>
        <dbReference type="EMBL" id="THH33228.1"/>
    </source>
</evidence>
<keyword evidence="1" id="KW-1133">Transmembrane helix</keyword>
<dbReference type="EMBL" id="SGPM01000009">
    <property type="protein sequence ID" value="THH33228.1"/>
    <property type="molecule type" value="Genomic_DNA"/>
</dbReference>
<comment type="caution">
    <text evidence="2">The sequence shown here is derived from an EMBL/GenBank/DDBJ whole genome shotgun (WGS) entry which is preliminary data.</text>
</comment>
<keyword evidence="1" id="KW-0812">Transmembrane</keyword>
<proteinExistence type="predicted"/>
<evidence type="ECO:0000256" key="1">
    <source>
        <dbReference type="SAM" id="Phobius"/>
    </source>
</evidence>
<keyword evidence="1" id="KW-0472">Membrane</keyword>
<dbReference type="AlphaFoldDB" id="A0A4S4N5L1"/>
<organism evidence="2 3">
    <name type="scientific">Antrodiella citrinella</name>
    <dbReference type="NCBI Taxonomy" id="2447956"/>
    <lineage>
        <taxon>Eukaryota</taxon>
        <taxon>Fungi</taxon>
        <taxon>Dikarya</taxon>
        <taxon>Basidiomycota</taxon>
        <taxon>Agaricomycotina</taxon>
        <taxon>Agaricomycetes</taxon>
        <taxon>Polyporales</taxon>
        <taxon>Steccherinaceae</taxon>
        <taxon>Antrodiella</taxon>
    </lineage>
</organism>
<name>A0A4S4N5L1_9APHY</name>
<keyword evidence="3" id="KW-1185">Reference proteome</keyword>
<accession>A0A4S4N5L1</accession>
<gene>
    <name evidence="2" type="ORF">EUX98_g995</name>
</gene>
<sequence length="77" mass="8349">MLSDLNIITTIITTTITTTTGPQDIMPPADTPDSNISNSMVPLPDPLPLLLQVHLLAIHLLAMAVLLLPKRDTLLRL</sequence>